<dbReference type="InterPro" id="IPR027417">
    <property type="entry name" value="P-loop_NTPase"/>
</dbReference>
<dbReference type="Proteomes" id="UP001497045">
    <property type="component" value="Unassembled WGS sequence"/>
</dbReference>
<dbReference type="InterPro" id="IPR050678">
    <property type="entry name" value="DNA_Partitioning_ATPase"/>
</dbReference>
<comment type="caution">
    <text evidence="2">The sequence shown here is derived from an EMBL/GenBank/DDBJ whole genome shotgun (WGS) entry which is preliminary data.</text>
</comment>
<evidence type="ECO:0000259" key="1">
    <source>
        <dbReference type="Pfam" id="PF13614"/>
    </source>
</evidence>
<keyword evidence="3" id="KW-1185">Reference proteome</keyword>
<dbReference type="Pfam" id="PF13614">
    <property type="entry name" value="AAA_31"/>
    <property type="match status" value="1"/>
</dbReference>
<proteinExistence type="predicted"/>
<dbReference type="Gene3D" id="3.40.50.300">
    <property type="entry name" value="P-loop containing nucleotide triphosphate hydrolases"/>
    <property type="match status" value="1"/>
</dbReference>
<name>A0ABU9I9Q0_9SPHN</name>
<dbReference type="PANTHER" id="PTHR13696">
    <property type="entry name" value="P-LOOP CONTAINING NUCLEOSIDE TRIPHOSPHATE HYDROLASE"/>
    <property type="match status" value="1"/>
</dbReference>
<evidence type="ECO:0000313" key="3">
    <source>
        <dbReference type="Proteomes" id="UP001497045"/>
    </source>
</evidence>
<accession>A0ABU9I9Q0</accession>
<dbReference type="CDD" id="cd02042">
    <property type="entry name" value="ParAB_family"/>
    <property type="match status" value="1"/>
</dbReference>
<protein>
    <submittedName>
        <fullName evidence="2">ParA family protein</fullName>
    </submittedName>
</protein>
<organism evidence="2 3">
    <name type="scientific">Aurantiacibacter gilvus</name>
    <dbReference type="NCBI Taxonomy" id="3139141"/>
    <lineage>
        <taxon>Bacteria</taxon>
        <taxon>Pseudomonadati</taxon>
        <taxon>Pseudomonadota</taxon>
        <taxon>Alphaproteobacteria</taxon>
        <taxon>Sphingomonadales</taxon>
        <taxon>Erythrobacteraceae</taxon>
        <taxon>Aurantiacibacter</taxon>
    </lineage>
</organism>
<reference evidence="2 3" key="1">
    <citation type="submission" date="2024-04" db="EMBL/GenBank/DDBJ databases">
        <title>Aurantiacibacter sp. DGU6 16S ribosomal RNA gene Genome sequencing and assembly.</title>
        <authorList>
            <person name="Park S."/>
        </authorList>
    </citation>
    <scope>NUCLEOTIDE SEQUENCE [LARGE SCALE GENOMIC DNA]</scope>
    <source>
        <strain evidence="2 3">DGU6</strain>
    </source>
</reference>
<dbReference type="InterPro" id="IPR025669">
    <property type="entry name" value="AAA_dom"/>
</dbReference>
<gene>
    <name evidence="2" type="ORF">AAEO60_00465</name>
</gene>
<dbReference type="SUPFAM" id="SSF52540">
    <property type="entry name" value="P-loop containing nucleoside triphosphate hydrolases"/>
    <property type="match status" value="1"/>
</dbReference>
<sequence length="242" mass="26312">MAVIAVYSAKGGVGKTTIAANLAWCAATISCRKTLLWDLDVAGGAGFLYGIEPDGKRARSVFARDVKPGQAIVNSGYDRLHLLPSDDSLRELDSVFARIGKRKQLLKLTQALSKKYERIILDCPPALGQISAQVMRAADLVIVPLPPSPLSTRAFDLVVREIKTHAKVHPPILPVLSMIDMRRNLHKAAREANPNWPVIPLSSAVEQCAVRHQPVGAFAPSSPSARGFGQLWAAIERKLTKR</sequence>
<feature type="domain" description="AAA" evidence="1">
    <location>
        <begin position="1"/>
        <end position="165"/>
    </location>
</feature>
<dbReference type="EMBL" id="JBBYHV010000001">
    <property type="protein sequence ID" value="MEL1249135.1"/>
    <property type="molecule type" value="Genomic_DNA"/>
</dbReference>
<dbReference type="PANTHER" id="PTHR13696:SF52">
    <property type="entry name" value="PARA FAMILY PROTEIN CT_582"/>
    <property type="match status" value="1"/>
</dbReference>
<dbReference type="RefSeq" id="WP_341671677.1">
    <property type="nucleotide sequence ID" value="NZ_JBBYHV010000001.1"/>
</dbReference>
<evidence type="ECO:0000313" key="2">
    <source>
        <dbReference type="EMBL" id="MEL1249135.1"/>
    </source>
</evidence>